<keyword evidence="2" id="KW-1185">Reference proteome</keyword>
<gene>
    <name evidence="1" type="ORF">MENTE1834_LOCUS17934</name>
</gene>
<comment type="caution">
    <text evidence="1">The sequence shown here is derived from an EMBL/GenBank/DDBJ whole genome shotgun (WGS) entry which is preliminary data.</text>
</comment>
<organism evidence="1 2">
    <name type="scientific">Meloidogyne enterolobii</name>
    <name type="common">Root-knot nematode worm</name>
    <name type="synonym">Meloidogyne mayaguensis</name>
    <dbReference type="NCBI Taxonomy" id="390850"/>
    <lineage>
        <taxon>Eukaryota</taxon>
        <taxon>Metazoa</taxon>
        <taxon>Ecdysozoa</taxon>
        <taxon>Nematoda</taxon>
        <taxon>Chromadorea</taxon>
        <taxon>Rhabditida</taxon>
        <taxon>Tylenchina</taxon>
        <taxon>Tylenchomorpha</taxon>
        <taxon>Tylenchoidea</taxon>
        <taxon>Meloidogynidae</taxon>
        <taxon>Meloidogyninae</taxon>
        <taxon>Meloidogyne</taxon>
    </lineage>
</organism>
<dbReference type="EMBL" id="CAVMJV010000020">
    <property type="protein sequence ID" value="CAK5067782.1"/>
    <property type="molecule type" value="Genomic_DNA"/>
</dbReference>
<evidence type="ECO:0000313" key="1">
    <source>
        <dbReference type="EMBL" id="CAK5067782.1"/>
    </source>
</evidence>
<evidence type="ECO:0000313" key="2">
    <source>
        <dbReference type="Proteomes" id="UP001497535"/>
    </source>
</evidence>
<proteinExistence type="predicted"/>
<accession>A0ACB0YXQ3</accession>
<name>A0ACB0YXQ3_MELEN</name>
<reference evidence="1" key="1">
    <citation type="submission" date="2023-11" db="EMBL/GenBank/DDBJ databases">
        <authorList>
            <person name="Poullet M."/>
        </authorList>
    </citation>
    <scope>NUCLEOTIDE SEQUENCE</scope>
    <source>
        <strain evidence="1">E1834</strain>
    </source>
</reference>
<protein>
    <submittedName>
        <fullName evidence="1">Uncharacterized protein</fullName>
    </submittedName>
</protein>
<sequence>MVEILLDGVKIYVIYAENSFKKTQNCSNYSLYYFEYKFERELNNYGKYISIGLENCSTKDWIEFYAEFDKITNETDEATPTWKNNDIFGCGLVYPPTNKTNEEFPYVFFTKNGKYIRRVSFINPNSVSYRPFVALECCSVETNFGNDLENKQFKYDITKHLVIK</sequence>
<dbReference type="Proteomes" id="UP001497535">
    <property type="component" value="Unassembled WGS sequence"/>
</dbReference>